<dbReference type="RefSeq" id="WP_344086360.1">
    <property type="nucleotide sequence ID" value="NZ_BAAALS010000029.1"/>
</dbReference>
<name>A0ABP4X999_9ACTN</name>
<proteinExistence type="predicted"/>
<gene>
    <name evidence="2" type="ORF">GCM10009681_48120</name>
</gene>
<feature type="transmembrane region" description="Helical" evidence="1">
    <location>
        <begin position="66"/>
        <end position="86"/>
    </location>
</feature>
<evidence type="ECO:0000313" key="2">
    <source>
        <dbReference type="EMBL" id="GAA1771034.1"/>
    </source>
</evidence>
<reference evidence="3" key="1">
    <citation type="journal article" date="2019" name="Int. J. Syst. Evol. Microbiol.">
        <title>The Global Catalogue of Microorganisms (GCM) 10K type strain sequencing project: providing services to taxonomists for standard genome sequencing and annotation.</title>
        <authorList>
            <consortium name="The Broad Institute Genomics Platform"/>
            <consortium name="The Broad Institute Genome Sequencing Center for Infectious Disease"/>
            <person name="Wu L."/>
            <person name="Ma J."/>
        </authorList>
    </citation>
    <scope>NUCLEOTIDE SEQUENCE [LARGE SCALE GENOMIC DNA]</scope>
    <source>
        <strain evidence="3">JCM 13249</strain>
    </source>
</reference>
<accession>A0ABP4X999</accession>
<protein>
    <submittedName>
        <fullName evidence="2">Uncharacterized protein</fullName>
    </submittedName>
</protein>
<keyword evidence="1" id="KW-1133">Transmembrane helix</keyword>
<evidence type="ECO:0000313" key="3">
    <source>
        <dbReference type="Proteomes" id="UP001500655"/>
    </source>
</evidence>
<keyword evidence="3" id="KW-1185">Reference proteome</keyword>
<sequence>MISPPARVPRQLVLFIALALGFLLIGLSAAHTTLPGDTFQFTPRVTAGAAVPVTLPGDPDPDRPSGGLLAILPVALAFAVSGLVVARTRRTLAPLATRIPPAAGCRGPPALAKH</sequence>
<dbReference type="EMBL" id="BAAALS010000029">
    <property type="protein sequence ID" value="GAA1771034.1"/>
    <property type="molecule type" value="Genomic_DNA"/>
</dbReference>
<keyword evidence="1" id="KW-0472">Membrane</keyword>
<keyword evidence="1" id="KW-0812">Transmembrane</keyword>
<comment type="caution">
    <text evidence="2">The sequence shown here is derived from an EMBL/GenBank/DDBJ whole genome shotgun (WGS) entry which is preliminary data.</text>
</comment>
<evidence type="ECO:0000256" key="1">
    <source>
        <dbReference type="SAM" id="Phobius"/>
    </source>
</evidence>
<organism evidence="2 3">
    <name type="scientific">Luedemannella helvata</name>
    <dbReference type="NCBI Taxonomy" id="349315"/>
    <lineage>
        <taxon>Bacteria</taxon>
        <taxon>Bacillati</taxon>
        <taxon>Actinomycetota</taxon>
        <taxon>Actinomycetes</taxon>
        <taxon>Micromonosporales</taxon>
        <taxon>Micromonosporaceae</taxon>
        <taxon>Luedemannella</taxon>
    </lineage>
</organism>
<dbReference type="Proteomes" id="UP001500655">
    <property type="component" value="Unassembled WGS sequence"/>
</dbReference>